<dbReference type="RefSeq" id="WP_252766334.1">
    <property type="nucleotide sequence ID" value="NZ_CP097119.1"/>
</dbReference>
<evidence type="ECO:0000313" key="2">
    <source>
        <dbReference type="Proteomes" id="UP001055911"/>
    </source>
</evidence>
<sequence>MSYKRVVLVDLASLGMRSDNESAQHNSDNDTLLTHVLNQSSESALPTFHKLGLFNIYFANDDDPDTWPIATYGLARTRSIVNKSCSGLREMFDCSLSYRVSSVFEEVGKQSNSMIISRFMSYLFSQEHTRHLQVGNDYDAFAVLNHQLDKEIPGFFYLQVPSLQNYVQENDFDGFTDALNEVDQYLKQLLERLHSDDLLMVVSSRVGDNQSKDGFSTYKILPFMLYNQNLDPHHVLEKPYVCEVGGTVLAALGLQHLVASPQHNLLPEAQVTVD</sequence>
<dbReference type="Gene3D" id="3.40.720.10">
    <property type="entry name" value="Alkaline Phosphatase, subunit A"/>
    <property type="match status" value="1"/>
</dbReference>
<dbReference type="EMBL" id="CP097119">
    <property type="protein sequence ID" value="USS88817.1"/>
    <property type="molecule type" value="Genomic_DNA"/>
</dbReference>
<reference evidence="1" key="1">
    <citation type="submission" date="2022-05" db="EMBL/GenBank/DDBJ databases">
        <authorList>
            <person name="Oliphant S.A."/>
            <person name="Watson-Haigh N.S."/>
            <person name="Sumby K.M."/>
            <person name="Gardner J.M."/>
            <person name="Jiranek V."/>
        </authorList>
    </citation>
    <scope>NUCLEOTIDE SEQUENCE</scope>
    <source>
        <strain evidence="1">KI4_B1</strain>
    </source>
</reference>
<accession>A0A9Q8ZT46</accession>
<dbReference type="GO" id="GO:0005829">
    <property type="term" value="C:cytosol"/>
    <property type="evidence" value="ECO:0007669"/>
    <property type="project" value="TreeGrafter"/>
</dbReference>
<evidence type="ECO:0000313" key="1">
    <source>
        <dbReference type="EMBL" id="USS88817.1"/>
    </source>
</evidence>
<dbReference type="SUPFAM" id="SSF53649">
    <property type="entry name" value="Alkaline phosphatase-like"/>
    <property type="match status" value="1"/>
</dbReference>
<dbReference type="PANTHER" id="PTHR21110:SF0">
    <property type="entry name" value="PHOSPHOPENTOMUTASE"/>
    <property type="match status" value="1"/>
</dbReference>
<dbReference type="GO" id="GO:0000287">
    <property type="term" value="F:magnesium ion binding"/>
    <property type="evidence" value="ECO:0007669"/>
    <property type="project" value="InterPro"/>
</dbReference>
<name>A0A9Q8ZT46_9LACO</name>
<dbReference type="GO" id="GO:0008973">
    <property type="term" value="F:phosphopentomutase activity"/>
    <property type="evidence" value="ECO:0007669"/>
    <property type="project" value="InterPro"/>
</dbReference>
<organism evidence="1 2">
    <name type="scientific">Fructilactobacillus cliffordii</name>
    <dbReference type="NCBI Taxonomy" id="2940299"/>
    <lineage>
        <taxon>Bacteria</taxon>
        <taxon>Bacillati</taxon>
        <taxon>Bacillota</taxon>
        <taxon>Bacilli</taxon>
        <taxon>Lactobacillales</taxon>
        <taxon>Lactobacillaceae</taxon>
        <taxon>Fructilactobacillus</taxon>
    </lineage>
</organism>
<dbReference type="InterPro" id="IPR010045">
    <property type="entry name" value="DeoB"/>
</dbReference>
<gene>
    <name evidence="1" type="ORF">M3M40_04835</name>
</gene>
<dbReference type="GO" id="GO:0009117">
    <property type="term" value="P:nucleotide metabolic process"/>
    <property type="evidence" value="ECO:0007669"/>
    <property type="project" value="InterPro"/>
</dbReference>
<dbReference type="Proteomes" id="UP001055911">
    <property type="component" value="Chromosome"/>
</dbReference>
<dbReference type="AlphaFoldDB" id="A0A9Q8ZT46"/>
<dbReference type="GO" id="GO:0043094">
    <property type="term" value="P:metabolic compound salvage"/>
    <property type="evidence" value="ECO:0007669"/>
    <property type="project" value="InterPro"/>
</dbReference>
<proteinExistence type="predicted"/>
<keyword evidence="2" id="KW-1185">Reference proteome</keyword>
<protein>
    <submittedName>
        <fullName evidence="1">Phosphopentomutase</fullName>
    </submittedName>
</protein>
<dbReference type="InterPro" id="IPR017850">
    <property type="entry name" value="Alkaline_phosphatase_core_sf"/>
</dbReference>
<dbReference type="PANTHER" id="PTHR21110">
    <property type="entry name" value="PHOSPHOPENTOMUTASE"/>
    <property type="match status" value="1"/>
</dbReference>